<protein>
    <submittedName>
        <fullName evidence="5">Substrate-binding domain-containing protein</fullName>
    </submittedName>
</protein>
<evidence type="ECO:0000259" key="4">
    <source>
        <dbReference type="Pfam" id="PF13407"/>
    </source>
</evidence>
<dbReference type="GO" id="GO:0030288">
    <property type="term" value="C:outer membrane-bounded periplasmic space"/>
    <property type="evidence" value="ECO:0007669"/>
    <property type="project" value="TreeGrafter"/>
</dbReference>
<evidence type="ECO:0000256" key="2">
    <source>
        <dbReference type="ARBA" id="ARBA00022729"/>
    </source>
</evidence>
<evidence type="ECO:0000256" key="1">
    <source>
        <dbReference type="ARBA" id="ARBA00004196"/>
    </source>
</evidence>
<keyword evidence="6" id="KW-1185">Reference proteome</keyword>
<evidence type="ECO:0000313" key="5">
    <source>
        <dbReference type="EMBL" id="MBM9459701.1"/>
    </source>
</evidence>
<feature type="domain" description="Periplasmic binding protein" evidence="4">
    <location>
        <begin position="71"/>
        <end position="330"/>
    </location>
</feature>
<dbReference type="SUPFAM" id="SSF53822">
    <property type="entry name" value="Periplasmic binding protein-like I"/>
    <property type="match status" value="1"/>
</dbReference>
<dbReference type="PANTHER" id="PTHR30036">
    <property type="entry name" value="D-XYLOSE-BINDING PERIPLASMIC PROTEIN"/>
    <property type="match status" value="1"/>
</dbReference>
<gene>
    <name evidence="5" type="ORF">JK386_07280</name>
</gene>
<dbReference type="InterPro" id="IPR028082">
    <property type="entry name" value="Peripla_BP_I"/>
</dbReference>
<name>A0A939BV97_9ACTN</name>
<organism evidence="5 6">
    <name type="scientific">Nocardioides faecalis</name>
    <dbReference type="NCBI Taxonomy" id="2803858"/>
    <lineage>
        <taxon>Bacteria</taxon>
        <taxon>Bacillati</taxon>
        <taxon>Actinomycetota</taxon>
        <taxon>Actinomycetes</taxon>
        <taxon>Propionibacteriales</taxon>
        <taxon>Nocardioidaceae</taxon>
        <taxon>Nocardioides</taxon>
    </lineage>
</organism>
<dbReference type="Proteomes" id="UP000663791">
    <property type="component" value="Unassembled WGS sequence"/>
</dbReference>
<sequence>MLFESTYGRPVGATDDNRGAGFRKEAVQVKRRHSAWLAAGFALALTISACGSDDGDDSGDDSSSKSAQGKVGVILPDTESSVRWESADRPALAAAFEEAGVEHSIQNAEGDVDKMTQIADSMIADGVTVLAIVNLDSASGAAIEEKAKSQGVATIDYDRLTLGGSAEYYVSFDNNVVGELQGQGLADCLGEKDANIVYLNGSPTDNNATLFSAGAHSVLDPIKTYKTVGEQAVPEWDSEEAAVIFQQLYTQADGKVDGVLAANDGLAGAVISILEANGRAGKVPVTGQDATVEGLQNLLAGTQCMTVYKSATEEANALAEVAIALANGEKADTTGVTEDPESDRDVPSILLTPKSITKENIADVIADGGQKLEDVCTPEFADACKKAGVS</sequence>
<dbReference type="PANTHER" id="PTHR30036:SF1">
    <property type="entry name" value="D-XYLOSE-BINDING PERIPLASMIC PROTEIN"/>
    <property type="match status" value="1"/>
</dbReference>
<proteinExistence type="predicted"/>
<dbReference type="Pfam" id="PF13407">
    <property type="entry name" value="Peripla_BP_4"/>
    <property type="match status" value="1"/>
</dbReference>
<evidence type="ECO:0000313" key="6">
    <source>
        <dbReference type="Proteomes" id="UP000663791"/>
    </source>
</evidence>
<dbReference type="GO" id="GO:0030246">
    <property type="term" value="F:carbohydrate binding"/>
    <property type="evidence" value="ECO:0007669"/>
    <property type="project" value="TreeGrafter"/>
</dbReference>
<dbReference type="Gene3D" id="3.40.50.2300">
    <property type="match status" value="2"/>
</dbReference>
<evidence type="ECO:0000256" key="3">
    <source>
        <dbReference type="SAM" id="MobiDB-lite"/>
    </source>
</evidence>
<dbReference type="EMBL" id="JAERTX010000005">
    <property type="protein sequence ID" value="MBM9459701.1"/>
    <property type="molecule type" value="Genomic_DNA"/>
</dbReference>
<comment type="subcellular location">
    <subcellularLocation>
        <location evidence="1">Cell envelope</location>
    </subcellularLocation>
</comment>
<dbReference type="InterPro" id="IPR050555">
    <property type="entry name" value="Bact_Solute-Bind_Prot2"/>
</dbReference>
<dbReference type="AlphaFoldDB" id="A0A939BV97"/>
<reference evidence="5" key="1">
    <citation type="submission" date="2021-01" db="EMBL/GenBank/DDBJ databases">
        <title>Novel species in genus Nocardioides.</title>
        <authorList>
            <person name="Zhang G."/>
        </authorList>
    </citation>
    <scope>NUCLEOTIDE SEQUENCE</scope>
    <source>
        <strain evidence="5">Zg-536</strain>
    </source>
</reference>
<keyword evidence="2" id="KW-0732">Signal</keyword>
<feature type="region of interest" description="Disordered" evidence="3">
    <location>
        <begin position="52"/>
        <end position="72"/>
    </location>
</feature>
<accession>A0A939BV97</accession>
<dbReference type="InterPro" id="IPR025997">
    <property type="entry name" value="SBP_2_dom"/>
</dbReference>
<comment type="caution">
    <text evidence="5">The sequence shown here is derived from an EMBL/GenBank/DDBJ whole genome shotgun (WGS) entry which is preliminary data.</text>
</comment>